<name>A0A917IRY6_9BACT</name>
<keyword evidence="4" id="KW-1185">Reference proteome</keyword>
<evidence type="ECO:0000313" key="4">
    <source>
        <dbReference type="Proteomes" id="UP000627292"/>
    </source>
</evidence>
<feature type="signal peptide" evidence="2">
    <location>
        <begin position="1"/>
        <end position="23"/>
    </location>
</feature>
<evidence type="ECO:0000256" key="2">
    <source>
        <dbReference type="SAM" id="SignalP"/>
    </source>
</evidence>
<feature type="coiled-coil region" evidence="1">
    <location>
        <begin position="387"/>
        <end position="414"/>
    </location>
</feature>
<evidence type="ECO:0000256" key="1">
    <source>
        <dbReference type="SAM" id="Coils"/>
    </source>
</evidence>
<reference evidence="3" key="1">
    <citation type="journal article" date="2014" name="Int. J. Syst. Evol. Microbiol.">
        <title>Complete genome sequence of Corynebacterium casei LMG S-19264T (=DSM 44701T), isolated from a smear-ripened cheese.</title>
        <authorList>
            <consortium name="US DOE Joint Genome Institute (JGI-PGF)"/>
            <person name="Walter F."/>
            <person name="Albersmeier A."/>
            <person name="Kalinowski J."/>
            <person name="Ruckert C."/>
        </authorList>
    </citation>
    <scope>NUCLEOTIDE SEQUENCE</scope>
    <source>
        <strain evidence="3">CGMCC 1.15290</strain>
    </source>
</reference>
<dbReference type="RefSeq" id="WP_188950995.1">
    <property type="nucleotide sequence ID" value="NZ_BMIB01000001.1"/>
</dbReference>
<keyword evidence="1" id="KW-0175">Coiled coil</keyword>
<evidence type="ECO:0000313" key="3">
    <source>
        <dbReference type="EMBL" id="GGH61904.1"/>
    </source>
</evidence>
<protein>
    <recommendedName>
        <fullName evidence="5">Peptidase S74 domain-containing protein</fullName>
    </recommendedName>
</protein>
<sequence>MALLKRLISRSALALGIGLSSFAANSQVTESFTVLGDINTYYPVAFLDGGYANNVATQLKLGRSSVHDGATWRGSFIADFSYHTYNWGNGAAFIKANISRGANASSAIQDFIGGWRDVTTANNNATILIWLRGGGTRYYYQSNYTVSPQVFDGQEGRAATYSETGGSTYGSRLTIDPNINQHGLTDPLRVWYTGASSNYFAGNIGLGTTTPVTKLHINQGKAVITSSESTYGQLQVLNPLDGEAAIVIGANGTGMVSSRTTYARQWQIGIGSYNSGINNLVITNPTTLDKGFVFSYEGKMGIGANVFPAGEPYRLYVEGGIRTRKIKVDQAAWADYVFDSSYQLRPLQQVEAFIKTNKHLPEVPSAEAVKKEGTDVADTQALLLKKIEELTLYIIEQEKRLKSVEQELSDIKKKK</sequence>
<reference evidence="3" key="2">
    <citation type="submission" date="2020-09" db="EMBL/GenBank/DDBJ databases">
        <authorList>
            <person name="Sun Q."/>
            <person name="Zhou Y."/>
        </authorList>
    </citation>
    <scope>NUCLEOTIDE SEQUENCE</scope>
    <source>
        <strain evidence="3">CGMCC 1.15290</strain>
    </source>
</reference>
<comment type="caution">
    <text evidence="3">The sequence shown here is derived from an EMBL/GenBank/DDBJ whole genome shotgun (WGS) entry which is preliminary data.</text>
</comment>
<gene>
    <name evidence="3" type="ORF">GCM10011379_11340</name>
</gene>
<dbReference type="EMBL" id="BMIB01000001">
    <property type="protein sequence ID" value="GGH61904.1"/>
    <property type="molecule type" value="Genomic_DNA"/>
</dbReference>
<evidence type="ECO:0008006" key="5">
    <source>
        <dbReference type="Google" id="ProtNLM"/>
    </source>
</evidence>
<keyword evidence="2" id="KW-0732">Signal</keyword>
<proteinExistence type="predicted"/>
<dbReference type="AlphaFoldDB" id="A0A917IRY6"/>
<accession>A0A917IRY6</accession>
<feature type="chain" id="PRO_5037987240" description="Peptidase S74 domain-containing protein" evidence="2">
    <location>
        <begin position="24"/>
        <end position="415"/>
    </location>
</feature>
<organism evidence="3 4">
    <name type="scientific">Filimonas zeae</name>
    <dbReference type="NCBI Taxonomy" id="1737353"/>
    <lineage>
        <taxon>Bacteria</taxon>
        <taxon>Pseudomonadati</taxon>
        <taxon>Bacteroidota</taxon>
        <taxon>Chitinophagia</taxon>
        <taxon>Chitinophagales</taxon>
        <taxon>Chitinophagaceae</taxon>
        <taxon>Filimonas</taxon>
    </lineage>
</organism>
<dbReference type="Proteomes" id="UP000627292">
    <property type="component" value="Unassembled WGS sequence"/>
</dbReference>